<dbReference type="Gene3D" id="3.40.50.300">
    <property type="entry name" value="P-loop containing nucleotide triphosphate hydrolases"/>
    <property type="match status" value="2"/>
</dbReference>
<dbReference type="SMART" id="SM00487">
    <property type="entry name" value="DEXDc"/>
    <property type="match status" value="1"/>
</dbReference>
<dbReference type="PANTHER" id="PTHR47959">
    <property type="entry name" value="ATP-DEPENDENT RNA HELICASE RHLE-RELATED"/>
    <property type="match status" value="1"/>
</dbReference>
<dbReference type="GO" id="GO:0016787">
    <property type="term" value="F:hydrolase activity"/>
    <property type="evidence" value="ECO:0007669"/>
    <property type="project" value="UniProtKB-KW"/>
</dbReference>
<dbReference type="RefSeq" id="XP_009550431.1">
    <property type="nucleotide sequence ID" value="XM_009552136.1"/>
</dbReference>
<dbReference type="GO" id="GO:0005524">
    <property type="term" value="F:ATP binding"/>
    <property type="evidence" value="ECO:0007669"/>
    <property type="project" value="UniProtKB-KW"/>
</dbReference>
<organism evidence="8 9">
    <name type="scientific">Heterobasidion irregulare (strain TC 32-1)</name>
    <dbReference type="NCBI Taxonomy" id="747525"/>
    <lineage>
        <taxon>Eukaryota</taxon>
        <taxon>Fungi</taxon>
        <taxon>Dikarya</taxon>
        <taxon>Basidiomycota</taxon>
        <taxon>Agaricomycotina</taxon>
        <taxon>Agaricomycetes</taxon>
        <taxon>Russulales</taxon>
        <taxon>Bondarzewiaceae</taxon>
        <taxon>Heterobasidion</taxon>
        <taxon>Heterobasidion annosum species complex</taxon>
    </lineage>
</organism>
<dbReference type="InterPro" id="IPR014001">
    <property type="entry name" value="Helicase_ATP-bd"/>
</dbReference>
<feature type="non-terminal residue" evidence="8">
    <location>
        <position position="1"/>
    </location>
</feature>
<keyword evidence="4" id="KW-0067">ATP-binding</keyword>
<evidence type="ECO:0000256" key="5">
    <source>
        <dbReference type="ARBA" id="ARBA00022884"/>
    </source>
</evidence>
<dbReference type="InterPro" id="IPR027417">
    <property type="entry name" value="P-loop_NTPase"/>
</dbReference>
<evidence type="ECO:0000256" key="1">
    <source>
        <dbReference type="ARBA" id="ARBA00022741"/>
    </source>
</evidence>
<keyword evidence="3" id="KW-0347">Helicase</keyword>
<dbReference type="GeneID" id="20671093"/>
<dbReference type="SUPFAM" id="SSF52540">
    <property type="entry name" value="P-loop containing nucleoside triphosphate hydrolases"/>
    <property type="match status" value="1"/>
</dbReference>
<sequence>ALPTRFASPPLLDGLVQSLRDILGPDARPTPIQALSLKHLFADVPAGQYRQFLLASETGTGKSLAYMLPMLQALKQSEPDEAAPATTQHALNPRALVLAPTHELARQLTSFAKALIHNVKLRVLGASRANVPSSSREYDRRGTGMRASKMAETFRGGEEDGEFEVSAARRSHPVDVLVGTPSKLLELIKGRGWDRVDEPLEAFETEPRRVRRPGRPEIGLASVEWVVVDEADILFDADFMEETRTLLSDIAAARGHPVPAEAAAPAETPTTTTPAPAPVPHQYPFHLILTSATIPVSLATHLRTHHPEMTRLASPRLHKLPSKLKLEFAPYTSGNRNADVEKKIREIWAEDALRGQEQSQIVVFGNKRTRVEEQGKFLTERGVANVVVTGNSGRSHGSNRHLEGFLKPLARGSGAATAVEASVTEAVEEGSKQPEERPRILLSTSLLARGLDFAPSVRHVLVLEPPRNTADFLHRAGRTARAGLGGRVIVFGKMEGRGSEKVKELRRNVEALKLR</sequence>
<evidence type="ECO:0008006" key="10">
    <source>
        <dbReference type="Google" id="ProtNLM"/>
    </source>
</evidence>
<dbReference type="STRING" id="747525.W4JYD7"/>
<dbReference type="GO" id="GO:0005829">
    <property type="term" value="C:cytosol"/>
    <property type="evidence" value="ECO:0007669"/>
    <property type="project" value="TreeGrafter"/>
</dbReference>
<dbReference type="HOGENOM" id="CLU_003041_18_1_1"/>
<protein>
    <recommendedName>
        <fullName evidence="10">P-loop containing nucleoside triphosphate hydrolase protein</fullName>
    </recommendedName>
</protein>
<dbReference type="InterPro" id="IPR001650">
    <property type="entry name" value="Helicase_C-like"/>
</dbReference>
<dbReference type="Pfam" id="PF00270">
    <property type="entry name" value="DEAD"/>
    <property type="match status" value="1"/>
</dbReference>
<evidence type="ECO:0000313" key="8">
    <source>
        <dbReference type="EMBL" id="ETW78464.1"/>
    </source>
</evidence>
<dbReference type="PROSITE" id="PS51192">
    <property type="entry name" value="HELICASE_ATP_BIND_1"/>
    <property type="match status" value="1"/>
</dbReference>
<feature type="domain" description="Helicase C-terminal" evidence="7">
    <location>
        <begin position="339"/>
        <end position="515"/>
    </location>
</feature>
<evidence type="ECO:0000256" key="3">
    <source>
        <dbReference type="ARBA" id="ARBA00022806"/>
    </source>
</evidence>
<dbReference type="eggNOG" id="KOG0335">
    <property type="taxonomic scope" value="Eukaryota"/>
</dbReference>
<name>W4JYD7_HETIT</name>
<proteinExistence type="predicted"/>
<evidence type="ECO:0000256" key="2">
    <source>
        <dbReference type="ARBA" id="ARBA00022801"/>
    </source>
</evidence>
<reference evidence="8 9" key="1">
    <citation type="journal article" date="2012" name="New Phytol.">
        <title>Insight into trade-off between wood decay and parasitism from the genome of a fungal forest pathogen.</title>
        <authorList>
            <person name="Olson A."/>
            <person name="Aerts A."/>
            <person name="Asiegbu F."/>
            <person name="Belbahri L."/>
            <person name="Bouzid O."/>
            <person name="Broberg A."/>
            <person name="Canback B."/>
            <person name="Coutinho P.M."/>
            <person name="Cullen D."/>
            <person name="Dalman K."/>
            <person name="Deflorio G."/>
            <person name="van Diepen L.T."/>
            <person name="Dunand C."/>
            <person name="Duplessis S."/>
            <person name="Durling M."/>
            <person name="Gonthier P."/>
            <person name="Grimwood J."/>
            <person name="Fossdal C.G."/>
            <person name="Hansson D."/>
            <person name="Henrissat B."/>
            <person name="Hietala A."/>
            <person name="Himmelstrand K."/>
            <person name="Hoffmeister D."/>
            <person name="Hogberg N."/>
            <person name="James T.Y."/>
            <person name="Karlsson M."/>
            <person name="Kohler A."/>
            <person name="Kues U."/>
            <person name="Lee Y.H."/>
            <person name="Lin Y.C."/>
            <person name="Lind M."/>
            <person name="Lindquist E."/>
            <person name="Lombard V."/>
            <person name="Lucas S."/>
            <person name="Lunden K."/>
            <person name="Morin E."/>
            <person name="Murat C."/>
            <person name="Park J."/>
            <person name="Raffaello T."/>
            <person name="Rouze P."/>
            <person name="Salamov A."/>
            <person name="Schmutz J."/>
            <person name="Solheim H."/>
            <person name="Stahlberg J."/>
            <person name="Velez H."/>
            <person name="de Vries R.P."/>
            <person name="Wiebenga A."/>
            <person name="Woodward S."/>
            <person name="Yakovlev I."/>
            <person name="Garbelotto M."/>
            <person name="Martin F."/>
            <person name="Grigoriev I.V."/>
            <person name="Stenlid J."/>
        </authorList>
    </citation>
    <scope>NUCLEOTIDE SEQUENCE [LARGE SCALE GENOMIC DNA]</scope>
    <source>
        <strain evidence="8 9">TC 32-1</strain>
    </source>
</reference>
<dbReference type="InParanoid" id="W4JYD7"/>
<feature type="domain" description="Helicase ATP-binding" evidence="6">
    <location>
        <begin position="43"/>
        <end position="312"/>
    </location>
</feature>
<dbReference type="EMBL" id="KI925462">
    <property type="protein sequence ID" value="ETW78464.1"/>
    <property type="molecule type" value="Genomic_DNA"/>
</dbReference>
<accession>W4JYD7</accession>
<dbReference type="InterPro" id="IPR011545">
    <property type="entry name" value="DEAD/DEAH_box_helicase_dom"/>
</dbReference>
<evidence type="ECO:0000313" key="9">
    <source>
        <dbReference type="Proteomes" id="UP000030671"/>
    </source>
</evidence>
<evidence type="ECO:0000259" key="6">
    <source>
        <dbReference type="PROSITE" id="PS51192"/>
    </source>
</evidence>
<dbReference type="InterPro" id="IPR050079">
    <property type="entry name" value="DEAD_box_RNA_helicase"/>
</dbReference>
<dbReference type="Proteomes" id="UP000030671">
    <property type="component" value="Unassembled WGS sequence"/>
</dbReference>
<evidence type="ECO:0000256" key="4">
    <source>
        <dbReference type="ARBA" id="ARBA00022840"/>
    </source>
</evidence>
<keyword evidence="9" id="KW-1185">Reference proteome</keyword>
<dbReference type="Pfam" id="PF00271">
    <property type="entry name" value="Helicase_C"/>
    <property type="match status" value="1"/>
</dbReference>
<evidence type="ECO:0000259" key="7">
    <source>
        <dbReference type="PROSITE" id="PS51194"/>
    </source>
</evidence>
<keyword evidence="1" id="KW-0547">Nucleotide-binding</keyword>
<keyword evidence="2" id="KW-0378">Hydrolase</keyword>
<dbReference type="OrthoDB" id="10256233at2759"/>
<dbReference type="GO" id="GO:0003724">
    <property type="term" value="F:RNA helicase activity"/>
    <property type="evidence" value="ECO:0007669"/>
    <property type="project" value="TreeGrafter"/>
</dbReference>
<dbReference type="PROSITE" id="PS51194">
    <property type="entry name" value="HELICASE_CTER"/>
    <property type="match status" value="1"/>
</dbReference>
<dbReference type="AlphaFoldDB" id="W4JYD7"/>
<gene>
    <name evidence="8" type="ORF">HETIRDRAFT_324891</name>
</gene>
<dbReference type="SMART" id="SM00490">
    <property type="entry name" value="HELICc"/>
    <property type="match status" value="1"/>
</dbReference>
<dbReference type="GO" id="GO:0003723">
    <property type="term" value="F:RNA binding"/>
    <property type="evidence" value="ECO:0007669"/>
    <property type="project" value="UniProtKB-KW"/>
</dbReference>
<dbReference type="KEGG" id="hir:HETIRDRAFT_324891"/>
<dbReference type="PANTHER" id="PTHR47959:SF13">
    <property type="entry name" value="ATP-DEPENDENT RNA HELICASE RHLE"/>
    <property type="match status" value="1"/>
</dbReference>
<keyword evidence="5" id="KW-0694">RNA-binding</keyword>